<evidence type="ECO:0000313" key="2">
    <source>
        <dbReference type="EMBL" id="GEP41640.1"/>
    </source>
</evidence>
<accession>A0A512M4G9</accession>
<feature type="transmembrane region" description="Helical" evidence="1">
    <location>
        <begin position="37"/>
        <end position="56"/>
    </location>
</feature>
<feature type="transmembrane region" description="Helical" evidence="1">
    <location>
        <begin position="95"/>
        <end position="116"/>
    </location>
</feature>
<organism evidence="2 3">
    <name type="scientific">Brevifollis gellanilyticus</name>
    <dbReference type="NCBI Taxonomy" id="748831"/>
    <lineage>
        <taxon>Bacteria</taxon>
        <taxon>Pseudomonadati</taxon>
        <taxon>Verrucomicrobiota</taxon>
        <taxon>Verrucomicrobiia</taxon>
        <taxon>Verrucomicrobiales</taxon>
        <taxon>Verrucomicrobiaceae</taxon>
    </lineage>
</organism>
<feature type="transmembrane region" description="Helical" evidence="1">
    <location>
        <begin position="68"/>
        <end position="89"/>
    </location>
</feature>
<evidence type="ECO:0000313" key="3">
    <source>
        <dbReference type="Proteomes" id="UP000321577"/>
    </source>
</evidence>
<dbReference type="EMBL" id="BKAG01000004">
    <property type="protein sequence ID" value="GEP41640.1"/>
    <property type="molecule type" value="Genomic_DNA"/>
</dbReference>
<proteinExistence type="predicted"/>
<dbReference type="Proteomes" id="UP000321577">
    <property type="component" value="Unassembled WGS sequence"/>
</dbReference>
<keyword evidence="1" id="KW-0812">Transmembrane</keyword>
<feature type="transmembrane region" description="Helical" evidence="1">
    <location>
        <begin position="128"/>
        <end position="147"/>
    </location>
</feature>
<evidence type="ECO:0000256" key="1">
    <source>
        <dbReference type="SAM" id="Phobius"/>
    </source>
</evidence>
<gene>
    <name evidence="2" type="ORF">BGE01nite_09310</name>
</gene>
<reference evidence="2 3" key="1">
    <citation type="submission" date="2019-07" db="EMBL/GenBank/DDBJ databases">
        <title>Whole genome shotgun sequence of Brevifollis gellanilyticus NBRC 108608.</title>
        <authorList>
            <person name="Hosoyama A."/>
            <person name="Uohara A."/>
            <person name="Ohji S."/>
            <person name="Ichikawa N."/>
        </authorList>
    </citation>
    <scope>NUCLEOTIDE SEQUENCE [LARGE SCALE GENOMIC DNA]</scope>
    <source>
        <strain evidence="2 3">NBRC 108608</strain>
    </source>
</reference>
<sequence>MMSDEADLNPYAPPKAELIQVDASLPGKMPSSVRWTLVYSIFMTVGWGATSGRLIVGDSLSKLLEDPFDTLWMFLDLTARVGLLVALTFGMRRPWGHRLGAITLIATWLLGVLSFLMHRMSFLRPLEIAISAGLFLVMLLLVYQFIFGLPSRIYHELVSANRNLHG</sequence>
<keyword evidence="3" id="KW-1185">Reference proteome</keyword>
<dbReference type="AlphaFoldDB" id="A0A512M4G9"/>
<name>A0A512M4G9_9BACT</name>
<keyword evidence="1" id="KW-0472">Membrane</keyword>
<protein>
    <submittedName>
        <fullName evidence="2">Uncharacterized protein</fullName>
    </submittedName>
</protein>
<comment type="caution">
    <text evidence="2">The sequence shown here is derived from an EMBL/GenBank/DDBJ whole genome shotgun (WGS) entry which is preliminary data.</text>
</comment>
<keyword evidence="1" id="KW-1133">Transmembrane helix</keyword>